<feature type="domain" description="C2H2-type" evidence="9">
    <location>
        <begin position="498"/>
        <end position="526"/>
    </location>
</feature>
<feature type="compositionally biased region" description="Low complexity" evidence="8">
    <location>
        <begin position="1201"/>
        <end position="1218"/>
    </location>
</feature>
<comment type="caution">
    <text evidence="10">The sequence shown here is derived from an EMBL/GenBank/DDBJ whole genome shotgun (WGS) entry which is preliminary data.</text>
</comment>
<reference evidence="10 11" key="1">
    <citation type="submission" date="2021-06" db="EMBL/GenBank/DDBJ databases">
        <title>Caerostris darwini draft genome.</title>
        <authorList>
            <person name="Kono N."/>
            <person name="Arakawa K."/>
        </authorList>
    </citation>
    <scope>NUCLEOTIDE SEQUENCE [LARGE SCALE GENOMIC DNA]</scope>
</reference>
<feature type="region of interest" description="Disordered" evidence="8">
    <location>
        <begin position="1186"/>
        <end position="1248"/>
    </location>
</feature>
<evidence type="ECO:0000256" key="2">
    <source>
        <dbReference type="ARBA" id="ARBA00022723"/>
    </source>
</evidence>
<feature type="domain" description="C2H2-type" evidence="9">
    <location>
        <begin position="77"/>
        <end position="104"/>
    </location>
</feature>
<feature type="domain" description="C2H2-type" evidence="9">
    <location>
        <begin position="1109"/>
        <end position="1136"/>
    </location>
</feature>
<feature type="domain" description="C2H2-type" evidence="9">
    <location>
        <begin position="1053"/>
        <end position="1080"/>
    </location>
</feature>
<feature type="compositionally biased region" description="Low complexity" evidence="8">
    <location>
        <begin position="248"/>
        <end position="257"/>
    </location>
</feature>
<dbReference type="GO" id="GO:0005634">
    <property type="term" value="C:nucleus"/>
    <property type="evidence" value="ECO:0007669"/>
    <property type="project" value="UniProtKB-SubCell"/>
</dbReference>
<dbReference type="GO" id="GO:0001228">
    <property type="term" value="F:DNA-binding transcription activator activity, RNA polymerase II-specific"/>
    <property type="evidence" value="ECO:0007669"/>
    <property type="project" value="TreeGrafter"/>
</dbReference>
<dbReference type="SMART" id="SM00355">
    <property type="entry name" value="ZnF_C2H2"/>
    <property type="match status" value="33"/>
</dbReference>
<evidence type="ECO:0000256" key="8">
    <source>
        <dbReference type="SAM" id="MobiDB-lite"/>
    </source>
</evidence>
<keyword evidence="11" id="KW-1185">Reference proteome</keyword>
<dbReference type="FunFam" id="3.30.160.60:FF:000100">
    <property type="entry name" value="Zinc finger 45-like"/>
    <property type="match status" value="2"/>
</dbReference>
<dbReference type="Proteomes" id="UP001054837">
    <property type="component" value="Unassembled WGS sequence"/>
</dbReference>
<feature type="domain" description="C2H2-type" evidence="9">
    <location>
        <begin position="1081"/>
        <end position="1108"/>
    </location>
</feature>
<feature type="compositionally biased region" description="Polar residues" evidence="8">
    <location>
        <begin position="1186"/>
        <end position="1200"/>
    </location>
</feature>
<dbReference type="Pfam" id="PF00096">
    <property type="entry name" value="zf-C2H2"/>
    <property type="match status" value="9"/>
</dbReference>
<feature type="domain" description="C2H2-type" evidence="9">
    <location>
        <begin position="310"/>
        <end position="338"/>
    </location>
</feature>
<feature type="domain" description="C2H2-type" evidence="9">
    <location>
        <begin position="654"/>
        <end position="681"/>
    </location>
</feature>
<keyword evidence="2" id="KW-0479">Metal-binding</keyword>
<keyword evidence="4 7" id="KW-0863">Zinc-finger</keyword>
<evidence type="ECO:0000259" key="9">
    <source>
        <dbReference type="PROSITE" id="PS50157"/>
    </source>
</evidence>
<feature type="domain" description="C2H2-type" evidence="9">
    <location>
        <begin position="113"/>
        <end position="140"/>
    </location>
</feature>
<gene>
    <name evidence="10" type="primary">Znf423_2</name>
    <name evidence="10" type="ORF">CDAR_398441</name>
</gene>
<evidence type="ECO:0000256" key="5">
    <source>
        <dbReference type="ARBA" id="ARBA00022833"/>
    </source>
</evidence>
<dbReference type="Gene3D" id="3.30.160.60">
    <property type="entry name" value="Classic Zinc Finger"/>
    <property type="match status" value="16"/>
</dbReference>
<keyword evidence="5" id="KW-0862">Zinc</keyword>
<feature type="domain" description="C2H2-type" evidence="9">
    <location>
        <begin position="1137"/>
        <end position="1160"/>
    </location>
</feature>
<accession>A0AAV4VDL3</accession>
<keyword evidence="6" id="KW-0539">Nucleus</keyword>
<dbReference type="GO" id="GO:0000978">
    <property type="term" value="F:RNA polymerase II cis-regulatory region sequence-specific DNA binding"/>
    <property type="evidence" value="ECO:0007669"/>
    <property type="project" value="TreeGrafter"/>
</dbReference>
<dbReference type="EMBL" id="BPLQ01012875">
    <property type="protein sequence ID" value="GIY68496.1"/>
    <property type="molecule type" value="Genomic_DNA"/>
</dbReference>
<protein>
    <submittedName>
        <fullName evidence="10">Zinc finger protein 423</fullName>
    </submittedName>
</protein>
<feature type="domain" description="C2H2-type" evidence="9">
    <location>
        <begin position="990"/>
        <end position="1018"/>
    </location>
</feature>
<feature type="domain" description="C2H2-type" evidence="9">
    <location>
        <begin position="49"/>
        <end position="76"/>
    </location>
</feature>
<dbReference type="AlphaFoldDB" id="A0AAV4VDL3"/>
<sequence length="1248" mass="142032">MLNKFFSSRYLQHAHAEQQPYICEYCFKCFKHKRSRDRHFKLHTNVKGYQCEKCDSAFHRSDHLKIHLKTHDTGKPHQCPLCNRGYSTPAALTSHLQNHKKNNNKNPDSPGALRCLQCPASFATGQELQQHAHVHDEDFPKKVKLLPCNFCPEHFPNANTLKQHVENTHPSETQGKCPECSESCATLEALLQHKKTHEVNKDSASPRFSCGVCSKNEFATKESLQKHMQDAHLQILLSADSASAAASCSSPVSNSAATPEPSSGRKSNSPGNVYWCEYCTMQFNNVPALQKHTLFMHSSQDVPADAPQNVRCQHCGKTFQSDVLLSDHVKAVHERRVSKKRQMHRNGIYPSSLSLMSYFPQYDHGSKYPYDSKSEPLLCNLCQAGPFSFPEFMDHYKVHLPEASMKMGPFNCTECDGKFSSEDHLDLHMSQHYLGIVQQFECQICTKVFTNPDHLQKHHMDSHAQQLFQCSICKEMFERKVDIQLHFSRKHCITCDTYKCKLCNATCKNHDEFVLHTKLVHSRNGPKFTCLFCNEGFSNALLLNSHYETHKRIRCHLCHEEFAVEYLLDCHIQEKHPFNLMLSLPQNEEEVQNLSMKSRENAGNTVGFSSKASFRCDMCDSSFSGETTLNVHRRQVHNIRNSGSQKPGQTTLSKVCAYCNESYKSRTELENHMKSHGSLCPSKHKCNICDEICPSAATLADHKLSHCKVVTDNTCVTCHTPLKLAEHFYAHLKQHNAQGLPASCVVCRQVLMSEIEVEKHADHHLKNTESTCFCCVCGETSTPEQLIVTGTQNSHSYMCRKCFRLNGEDLRCFECKVKFETLADLVKHKLNHVQTYNCIKCQMNFSTNEEAQAHIKTHVSQEGSDHRCHICPKVFDTPFKLTCHLIEHNFEPSSVYACYMCEASFTSPHLIRDHMVEHGMHVRRFNCLFCYQRFFFKAELDNHLIFSHPIPTNSTVLFQCKVCGQFFTSPEHLEEHSKYHGKQSPTTKRLKCSLCPESFDSVVELKQHHFGDHNGNEMRDFKNKFPCTQCDQVFPCLSNLQGHMRVHTLGAAYVCKECNKEFPLARNLSIHMRQHTGQKPYKCTTCNMSFSRKENLKTHIKTHNGVKPYMCPHCGKSFTRKSHSREHMRTHATSTTHPCEMCSETFPSVSELDSHLKDAHKKTFQDRSGGFEAASRHLLKLLDAQTNQDNSGEESSLGPTSVSGNSKDSHSSDCSSNVEEIESDTRDSSLSIVEEPIESLVPTPQAVA</sequence>
<dbReference type="PANTHER" id="PTHR24376:SF235">
    <property type="entry name" value="C2H2-TYPE DOMAIN-CONTAINING PROTEIN"/>
    <property type="match status" value="1"/>
</dbReference>
<dbReference type="SUPFAM" id="SSF57667">
    <property type="entry name" value="beta-beta-alpha zinc fingers"/>
    <property type="match status" value="10"/>
</dbReference>
<evidence type="ECO:0000256" key="7">
    <source>
        <dbReference type="PROSITE-ProRule" id="PRU00042"/>
    </source>
</evidence>
<dbReference type="PANTHER" id="PTHR24376">
    <property type="entry name" value="ZINC FINGER PROTEIN"/>
    <property type="match status" value="1"/>
</dbReference>
<dbReference type="PROSITE" id="PS00028">
    <property type="entry name" value="ZINC_FINGER_C2H2_1"/>
    <property type="match status" value="28"/>
</dbReference>
<evidence type="ECO:0000256" key="6">
    <source>
        <dbReference type="ARBA" id="ARBA00023242"/>
    </source>
</evidence>
<feature type="domain" description="C2H2-type" evidence="9">
    <location>
        <begin position="410"/>
        <end position="432"/>
    </location>
</feature>
<organism evidence="10 11">
    <name type="scientific">Caerostris darwini</name>
    <dbReference type="NCBI Taxonomy" id="1538125"/>
    <lineage>
        <taxon>Eukaryota</taxon>
        <taxon>Metazoa</taxon>
        <taxon>Ecdysozoa</taxon>
        <taxon>Arthropoda</taxon>
        <taxon>Chelicerata</taxon>
        <taxon>Arachnida</taxon>
        <taxon>Araneae</taxon>
        <taxon>Araneomorphae</taxon>
        <taxon>Entelegynae</taxon>
        <taxon>Araneoidea</taxon>
        <taxon>Araneidae</taxon>
        <taxon>Caerostris</taxon>
    </lineage>
</organism>
<feature type="domain" description="C2H2-type" evidence="9">
    <location>
        <begin position="1025"/>
        <end position="1048"/>
    </location>
</feature>
<feature type="domain" description="C2H2-type" evidence="9">
    <location>
        <begin position="614"/>
        <end position="642"/>
    </location>
</feature>
<dbReference type="PROSITE" id="PS50157">
    <property type="entry name" value="ZINC_FINGER_C2H2_2"/>
    <property type="match status" value="22"/>
</dbReference>
<evidence type="ECO:0000256" key="3">
    <source>
        <dbReference type="ARBA" id="ARBA00022737"/>
    </source>
</evidence>
<proteinExistence type="predicted"/>
<evidence type="ECO:0000256" key="1">
    <source>
        <dbReference type="ARBA" id="ARBA00004123"/>
    </source>
</evidence>
<comment type="subcellular location">
    <subcellularLocation>
        <location evidence="1">Nucleus</location>
    </subcellularLocation>
</comment>
<feature type="domain" description="C2H2-type" evidence="9">
    <location>
        <begin position="958"/>
        <end position="985"/>
    </location>
</feature>
<feature type="domain" description="C2H2-type" evidence="9">
    <location>
        <begin position="175"/>
        <end position="202"/>
    </location>
</feature>
<dbReference type="Pfam" id="PF13912">
    <property type="entry name" value="zf-C2H2_6"/>
    <property type="match status" value="2"/>
</dbReference>
<feature type="region of interest" description="Disordered" evidence="8">
    <location>
        <begin position="248"/>
        <end position="268"/>
    </location>
</feature>
<dbReference type="SMART" id="SM00451">
    <property type="entry name" value="ZnF_U1"/>
    <property type="match status" value="5"/>
</dbReference>
<feature type="domain" description="C2H2-type" evidence="9">
    <location>
        <begin position="146"/>
        <end position="174"/>
    </location>
</feature>
<dbReference type="InterPro" id="IPR003604">
    <property type="entry name" value="Matrin/U1-like-C_Znf_C2H2"/>
</dbReference>
<keyword evidence="3" id="KW-0677">Repeat</keyword>
<name>A0AAV4VDL3_9ARAC</name>
<feature type="domain" description="C2H2-type" evidence="9">
    <location>
        <begin position="836"/>
        <end position="863"/>
    </location>
</feature>
<dbReference type="InterPro" id="IPR036236">
    <property type="entry name" value="Znf_C2H2_sf"/>
</dbReference>
<feature type="domain" description="C2H2-type" evidence="9">
    <location>
        <begin position="274"/>
        <end position="302"/>
    </location>
</feature>
<dbReference type="InterPro" id="IPR013087">
    <property type="entry name" value="Znf_C2H2_type"/>
</dbReference>
<evidence type="ECO:0000256" key="4">
    <source>
        <dbReference type="ARBA" id="ARBA00022771"/>
    </source>
</evidence>
<dbReference type="FunFam" id="3.30.160.60:FF:002343">
    <property type="entry name" value="Zinc finger protein 33A"/>
    <property type="match status" value="1"/>
</dbReference>
<feature type="domain" description="C2H2-type" evidence="9">
    <location>
        <begin position="440"/>
        <end position="468"/>
    </location>
</feature>
<evidence type="ECO:0000313" key="10">
    <source>
        <dbReference type="EMBL" id="GIY68496.1"/>
    </source>
</evidence>
<evidence type="ECO:0000313" key="11">
    <source>
        <dbReference type="Proteomes" id="UP001054837"/>
    </source>
</evidence>
<feature type="domain" description="C2H2-type" evidence="9">
    <location>
        <begin position="21"/>
        <end position="48"/>
    </location>
</feature>
<dbReference type="GO" id="GO:0008270">
    <property type="term" value="F:zinc ion binding"/>
    <property type="evidence" value="ECO:0007669"/>
    <property type="project" value="UniProtKB-KW"/>
</dbReference>
<dbReference type="FunFam" id="3.30.160.60:FF:001182">
    <property type="entry name" value="Zinc finger, C2H2 type"/>
    <property type="match status" value="1"/>
</dbReference>
<feature type="domain" description="C2H2-type" evidence="9">
    <location>
        <begin position="528"/>
        <end position="555"/>
    </location>
</feature>